<dbReference type="KEGG" id="ams:AMIS_20250"/>
<organism evidence="1 2">
    <name type="scientific">Actinoplanes missouriensis (strain ATCC 14538 / DSM 43046 / CBS 188.64 / JCM 3121 / NBRC 102363 / NCIMB 12654 / NRRL B-3342 / UNCC 431)</name>
    <dbReference type="NCBI Taxonomy" id="512565"/>
    <lineage>
        <taxon>Bacteria</taxon>
        <taxon>Bacillati</taxon>
        <taxon>Actinomycetota</taxon>
        <taxon>Actinomycetes</taxon>
        <taxon>Micromonosporales</taxon>
        <taxon>Micromonosporaceae</taxon>
        <taxon>Actinoplanes</taxon>
    </lineage>
</organism>
<dbReference type="AlphaFoldDB" id="I0H2K8"/>
<dbReference type="PATRIC" id="fig|512565.3.peg.2029"/>
<name>I0H2K8_ACTM4</name>
<gene>
    <name evidence="1" type="ordered locus">AMIS_20250</name>
</gene>
<proteinExistence type="predicted"/>
<reference evidence="1 2" key="1">
    <citation type="submission" date="2012-02" db="EMBL/GenBank/DDBJ databases">
        <title>Complete genome sequence of Actinoplanes missouriensis 431 (= NBRC 102363).</title>
        <authorList>
            <person name="Ohnishi Y."/>
            <person name="Ishikawa J."/>
            <person name="Sekine M."/>
            <person name="Hosoyama A."/>
            <person name="Harada T."/>
            <person name="Narita H."/>
            <person name="Hata T."/>
            <person name="Konno Y."/>
            <person name="Tutikane K."/>
            <person name="Fujita N."/>
            <person name="Horinouchi S."/>
            <person name="Hayakawa M."/>
        </authorList>
    </citation>
    <scope>NUCLEOTIDE SEQUENCE [LARGE SCALE GENOMIC DNA]</scope>
    <source>
        <strain evidence="2">ATCC 14538 / DSM 43046 / CBS 188.64 / JCM 3121 / NBRC 102363 / NCIMB 12654 / NRRL B-3342 / UNCC 431</strain>
    </source>
</reference>
<evidence type="ECO:0000313" key="2">
    <source>
        <dbReference type="Proteomes" id="UP000007882"/>
    </source>
</evidence>
<dbReference type="RefSeq" id="WP_014442140.1">
    <property type="nucleotide sequence ID" value="NC_017093.1"/>
</dbReference>
<dbReference type="EMBL" id="AP012319">
    <property type="protein sequence ID" value="BAL87245.1"/>
    <property type="molecule type" value="Genomic_DNA"/>
</dbReference>
<sequence>MSVKTFAYRFLGEEWHRGEFDSGVTAERFGEELFRLEPNQPTDEIFVWEGRDTDRAPDAVVRQVA</sequence>
<dbReference type="STRING" id="512565.AMIS_20250"/>
<dbReference type="Proteomes" id="UP000007882">
    <property type="component" value="Chromosome"/>
</dbReference>
<evidence type="ECO:0000313" key="1">
    <source>
        <dbReference type="EMBL" id="BAL87245.1"/>
    </source>
</evidence>
<dbReference type="HOGENOM" id="CLU_2839863_0_0_11"/>
<accession>I0H2K8</accession>
<keyword evidence="2" id="KW-1185">Reference proteome</keyword>
<protein>
    <submittedName>
        <fullName evidence="1">Uncharacterized protein</fullName>
    </submittedName>
</protein>